<dbReference type="InterPro" id="IPR015360">
    <property type="entry name" value="XPC-bd"/>
</dbReference>
<feature type="region of interest" description="Disordered" evidence="1">
    <location>
        <begin position="668"/>
        <end position="690"/>
    </location>
</feature>
<keyword evidence="4" id="KW-1185">Reference proteome</keyword>
<feature type="region of interest" description="Disordered" evidence="1">
    <location>
        <begin position="1249"/>
        <end position="1286"/>
    </location>
</feature>
<evidence type="ECO:0000313" key="4">
    <source>
        <dbReference type="Proteomes" id="UP001430356"/>
    </source>
</evidence>
<feature type="region of interest" description="Disordered" evidence="1">
    <location>
        <begin position="1121"/>
        <end position="1145"/>
    </location>
</feature>
<dbReference type="GO" id="GO:0006289">
    <property type="term" value="P:nucleotide-excision repair"/>
    <property type="evidence" value="ECO:0007669"/>
    <property type="project" value="InterPro"/>
</dbReference>
<comment type="caution">
    <text evidence="3">The sequence shown here is derived from an EMBL/GenBank/DDBJ whole genome shotgun (WGS) entry which is preliminary data.</text>
</comment>
<feature type="region of interest" description="Disordered" evidence="1">
    <location>
        <begin position="354"/>
        <end position="530"/>
    </location>
</feature>
<dbReference type="Gene3D" id="1.10.10.540">
    <property type="entry name" value="XPC-binding domain"/>
    <property type="match status" value="1"/>
</dbReference>
<gene>
    <name evidence="3" type="ORF">NESM_000234300</name>
</gene>
<feature type="region of interest" description="Disordered" evidence="1">
    <location>
        <begin position="87"/>
        <end position="107"/>
    </location>
</feature>
<feature type="compositionally biased region" description="Low complexity" evidence="1">
    <location>
        <begin position="170"/>
        <end position="198"/>
    </location>
</feature>
<name>A0AAW0F536_9TRYP</name>
<dbReference type="GO" id="GO:0003684">
    <property type="term" value="F:damaged DNA binding"/>
    <property type="evidence" value="ECO:0007669"/>
    <property type="project" value="InterPro"/>
</dbReference>
<feature type="region of interest" description="Disordered" evidence="1">
    <location>
        <begin position="139"/>
        <end position="208"/>
    </location>
</feature>
<proteinExistence type="predicted"/>
<dbReference type="SUPFAM" id="SSF101238">
    <property type="entry name" value="XPC-binding domain"/>
    <property type="match status" value="1"/>
</dbReference>
<dbReference type="EMBL" id="JAECZO010000019">
    <property type="protein sequence ID" value="KAK7201692.1"/>
    <property type="molecule type" value="Genomic_DNA"/>
</dbReference>
<feature type="compositionally biased region" description="Low complexity" evidence="1">
    <location>
        <begin position="96"/>
        <end position="107"/>
    </location>
</feature>
<evidence type="ECO:0000256" key="1">
    <source>
        <dbReference type="SAM" id="MobiDB-lite"/>
    </source>
</evidence>
<feature type="compositionally biased region" description="Polar residues" evidence="1">
    <location>
        <begin position="356"/>
        <end position="365"/>
    </location>
</feature>
<feature type="compositionally biased region" description="Low complexity" evidence="1">
    <location>
        <begin position="420"/>
        <end position="430"/>
    </location>
</feature>
<feature type="compositionally biased region" description="Low complexity" evidence="1">
    <location>
        <begin position="390"/>
        <end position="400"/>
    </location>
</feature>
<feature type="compositionally biased region" description="Low complexity" evidence="1">
    <location>
        <begin position="502"/>
        <end position="523"/>
    </location>
</feature>
<dbReference type="Proteomes" id="UP001430356">
    <property type="component" value="Unassembled WGS sequence"/>
</dbReference>
<accession>A0AAW0F536</accession>
<dbReference type="InterPro" id="IPR036353">
    <property type="entry name" value="XPC-bd_sf"/>
</dbReference>
<evidence type="ECO:0000313" key="3">
    <source>
        <dbReference type="EMBL" id="KAK7201692.1"/>
    </source>
</evidence>
<feature type="compositionally biased region" description="Basic and acidic residues" evidence="1">
    <location>
        <begin position="672"/>
        <end position="687"/>
    </location>
</feature>
<feature type="domain" description="XPC-binding" evidence="2">
    <location>
        <begin position="246"/>
        <end position="296"/>
    </location>
</feature>
<feature type="compositionally biased region" description="Pro residues" evidence="1">
    <location>
        <begin position="455"/>
        <end position="464"/>
    </location>
</feature>
<protein>
    <submittedName>
        <fullName evidence="3">XPC-binding domain containing protein</fullName>
    </submittedName>
</protein>
<evidence type="ECO:0000259" key="2">
    <source>
        <dbReference type="Pfam" id="PF09280"/>
    </source>
</evidence>
<feature type="compositionally biased region" description="Acidic residues" evidence="1">
    <location>
        <begin position="372"/>
        <end position="389"/>
    </location>
</feature>
<reference evidence="3 4" key="1">
    <citation type="journal article" date="2021" name="MBio">
        <title>A New Model Trypanosomatid, Novymonas esmeraldas: Genomic Perception of Its 'Candidatus Pandoraea novymonadis' Endosymbiont.</title>
        <authorList>
            <person name="Zakharova A."/>
            <person name="Saura A."/>
            <person name="Butenko A."/>
            <person name="Podesvova L."/>
            <person name="Warmusova S."/>
            <person name="Kostygov A.Y."/>
            <person name="Nenarokova A."/>
            <person name="Lukes J."/>
            <person name="Opperdoes F.R."/>
            <person name="Yurchenko V."/>
        </authorList>
    </citation>
    <scope>NUCLEOTIDE SEQUENCE [LARGE SCALE GENOMIC DNA]</scope>
    <source>
        <strain evidence="3 4">E262AT.01</strain>
    </source>
</reference>
<dbReference type="Pfam" id="PF09280">
    <property type="entry name" value="XPC-binding"/>
    <property type="match status" value="1"/>
</dbReference>
<dbReference type="GO" id="GO:0043161">
    <property type="term" value="P:proteasome-mediated ubiquitin-dependent protein catabolic process"/>
    <property type="evidence" value="ECO:0007669"/>
    <property type="project" value="InterPro"/>
</dbReference>
<organism evidence="3 4">
    <name type="scientific">Novymonas esmeraldas</name>
    <dbReference type="NCBI Taxonomy" id="1808958"/>
    <lineage>
        <taxon>Eukaryota</taxon>
        <taxon>Discoba</taxon>
        <taxon>Euglenozoa</taxon>
        <taxon>Kinetoplastea</taxon>
        <taxon>Metakinetoplastina</taxon>
        <taxon>Trypanosomatida</taxon>
        <taxon>Trypanosomatidae</taxon>
        <taxon>Novymonas</taxon>
    </lineage>
</organism>
<sequence length="1286" mass="136242">MSGPPPASGVPVMLRSIAGKSALLTPPVTLAAVLKAATTPPFSFAPETVKIHLHGRLVHLQQYQRQHGGDLSTILLHPSAYTSSREMETASARDVATPATPSSSSATAAANARTMAAATSRTVILYGVPQRVGARAGLSATSAAQRPGHAVLSTGPVGRSPATLHGGVPGTTSTGVSASGQASSQTRTPAATPPARASVAGAGPLPYPHSPDGLRELGVVCATGNLDPNDDDLIAILQGAPQPIYDHPTMQFISSRVRGDLVVLQAVMEQIAQVSPAFFNWIVAYPQKFLNALNRGGDRPLQQMREQLRMLAMRAMAEQLSGEAPSRHVMMLEVNARDGSPDVFQVEVQVGDFSDASGSSESCMTPSLEESNTGEDDDDGTDGGDDEEGSGSSSSGSCSVDTDEEEAEEMSIAAFTDDGATATATATATAAEEEEEEREPHRGAIVLPATTCTPAPWPAPPSLRPPSGEVTRTMLPYGGRGSGATAGSRRVADASPPPPTASAPVVRRSLPPLPPTSSAAGLPVTRDEDDTAEDARLARLREEVHRVDVLIQQWTDQATSEAAALTHAAVMALRRDIFAVLNDRVAAAAAANTTASLSRAGGDVRRLAVLACRVFSSAEEFYTQLDEQGVRSAVFGEAPQDSVAAWAAVAALSHLLVCDVDAAVEQHLQQQQREEEEKERLQHESQGPRRIGALRSLQPTSAIWSCPALRWATAEGPERLMVALLRLCRQQRTVLLWYSSHYVVKAVGKTIQTMAYVMGGTEEAQQTVSLQRLKLTSKAHKQDEVADCMVTLGAAVAETGAVPDAMRRQWFSLMRGRYQQFVLPLEKDLPTPHMTSNPLYVCDTRHVQPPKHVAGRPDAVVRGVGSPDTAARWWAGYCDDRHTCCADKWCTATTSRLWNAVAAMENLAAAAAAESVAVVLTGDQDQPRRTSATPVEASVRGWLSSTPWMPVEAVAVPSAAASAAAAAATTTTSRPVARHSAVLCEQVVAAEGARDESPTAHDGFAPLFSGDLHIVDSVTTSTAPGLVLRVAGGAAVPTYVATVVRNFVLPASPRESIFLRHLFGMFAKHPRIPVAAAVRDAALANARSQDAPWLVGEYVLCDYGGPVSVFADARARADAAPASAGSEASRRSESAAAADVPSPMGKADEFVRMPCVPLGQRLSIPRPLPPTQGRPVRATLRRPHAPALALPGEVEKRQYARTHAIDELYEMMLGSLLEHQPTGEADVLDHLMHYVEASQDTMHARVRERKAEVAAPDHGVAPRGRGSLPKPHLPNGKRGSFTRRKQ</sequence>